<proteinExistence type="predicted"/>
<comment type="caution">
    <text evidence="1">The sequence shown here is derived from an EMBL/GenBank/DDBJ whole genome shotgun (WGS) entry which is preliminary data.</text>
</comment>
<dbReference type="EMBL" id="JAVDUJ010000001">
    <property type="protein sequence ID" value="MDR6938692.1"/>
    <property type="molecule type" value="Genomic_DNA"/>
</dbReference>
<evidence type="ECO:0000313" key="2">
    <source>
        <dbReference type="Proteomes" id="UP001266099"/>
    </source>
</evidence>
<reference evidence="1 2" key="1">
    <citation type="submission" date="2023-07" db="EMBL/GenBank/DDBJ databases">
        <title>Sequencing the genomes of 1000 actinobacteria strains.</title>
        <authorList>
            <person name="Klenk H.-P."/>
        </authorList>
    </citation>
    <scope>NUCLEOTIDE SEQUENCE [LARGE SCALE GENOMIC DNA]</scope>
    <source>
        <strain evidence="1 2">DSM 15539</strain>
    </source>
</reference>
<sequence length="344" mass="38792">MELKREHVEWLSLVRYQSDLAENQAKEPEPLNTVSISTIHDAVESMLSLIAEAHQVATPSKDFAKLFDAVSDRMRTQGGDLSGHRGAMIALNNARVGFKHHGNQSNKQTIDRHIANGLNFLADAAVQGLNTSFAEVSLLGFVRDSKVREYIHRADDCSSGALEDRMLAFQYLRLAFETLVKGYQQSKSYSPGRPLITTKPSFLPSVFDIQDYGGKVGEKAFEWLENLDSWVRILVLGIDVQEYTFFLAYTPRVTMMSGGNAYLHWRSGAGLSDDIFRRCRHFVVESAIRLGRRDFAYDAWNARQSLPEDQRKIMGISRLMLPDENGLLSPHEDRDDASFAEEAQ</sequence>
<accession>A0ABU1SZZ5</accession>
<keyword evidence="2" id="KW-1185">Reference proteome</keyword>
<organism evidence="1 2">
    <name type="scientific">Arcanobacterium hippocoleae</name>
    <dbReference type="NCBI Taxonomy" id="149017"/>
    <lineage>
        <taxon>Bacteria</taxon>
        <taxon>Bacillati</taxon>
        <taxon>Actinomycetota</taxon>
        <taxon>Actinomycetes</taxon>
        <taxon>Actinomycetales</taxon>
        <taxon>Actinomycetaceae</taxon>
        <taxon>Arcanobacterium</taxon>
    </lineage>
</organism>
<name>A0ABU1SZZ5_9ACTO</name>
<dbReference type="Proteomes" id="UP001266099">
    <property type="component" value="Unassembled WGS sequence"/>
</dbReference>
<protein>
    <submittedName>
        <fullName evidence="1">Uncharacterized protein</fullName>
    </submittedName>
</protein>
<evidence type="ECO:0000313" key="1">
    <source>
        <dbReference type="EMBL" id="MDR6938692.1"/>
    </source>
</evidence>
<gene>
    <name evidence="1" type="ORF">J2S36_000235</name>
</gene>
<dbReference type="RefSeq" id="WP_309954706.1">
    <property type="nucleotide sequence ID" value="NZ_JAVDUJ010000001.1"/>
</dbReference>